<dbReference type="EnsemblMetazoa" id="G3500.1">
    <property type="protein sequence ID" value="G3500.1:cds"/>
    <property type="gene ID" value="G3500"/>
</dbReference>
<proteinExistence type="inferred from homology"/>
<dbReference type="InterPro" id="IPR000276">
    <property type="entry name" value="GPCR_Rhodpsn"/>
</dbReference>
<evidence type="ECO:0000256" key="3">
    <source>
        <dbReference type="ARBA" id="ARBA00022989"/>
    </source>
</evidence>
<protein>
    <recommendedName>
        <fullName evidence="10">G-protein coupled receptors family 1 profile domain-containing protein</fullName>
    </recommendedName>
</protein>
<evidence type="ECO:0000256" key="8">
    <source>
        <dbReference type="RuleBase" id="RU000688"/>
    </source>
</evidence>
<dbReference type="PROSITE" id="PS50262">
    <property type="entry name" value="G_PROTEIN_RECEP_F1_2"/>
    <property type="match status" value="1"/>
</dbReference>
<evidence type="ECO:0000256" key="2">
    <source>
        <dbReference type="ARBA" id="ARBA00022692"/>
    </source>
</evidence>
<dbReference type="Gene3D" id="1.20.1070.10">
    <property type="entry name" value="Rhodopsin 7-helix transmembrane proteins"/>
    <property type="match status" value="1"/>
</dbReference>
<feature type="transmembrane region" description="Helical" evidence="9">
    <location>
        <begin position="73"/>
        <end position="98"/>
    </location>
</feature>
<organism evidence="11 12">
    <name type="scientific">Magallana gigas</name>
    <name type="common">Pacific oyster</name>
    <name type="synonym">Crassostrea gigas</name>
    <dbReference type="NCBI Taxonomy" id="29159"/>
    <lineage>
        <taxon>Eukaryota</taxon>
        <taxon>Metazoa</taxon>
        <taxon>Spiralia</taxon>
        <taxon>Lophotrochozoa</taxon>
        <taxon>Mollusca</taxon>
        <taxon>Bivalvia</taxon>
        <taxon>Autobranchia</taxon>
        <taxon>Pteriomorphia</taxon>
        <taxon>Ostreida</taxon>
        <taxon>Ostreoidea</taxon>
        <taxon>Ostreidae</taxon>
        <taxon>Magallana</taxon>
    </lineage>
</organism>
<dbReference type="EnsemblMetazoa" id="G3500.4">
    <property type="protein sequence ID" value="G3500.4:cds"/>
    <property type="gene ID" value="G3500"/>
</dbReference>
<dbReference type="EnsemblMetazoa" id="G3500.2">
    <property type="protein sequence ID" value="G3500.2:cds"/>
    <property type="gene ID" value="G3500"/>
</dbReference>
<dbReference type="GO" id="GO:0016020">
    <property type="term" value="C:membrane"/>
    <property type="evidence" value="ECO:0007669"/>
    <property type="project" value="UniProtKB-SubCell"/>
</dbReference>
<dbReference type="InterPro" id="IPR017452">
    <property type="entry name" value="GPCR_Rhodpsn_7TM"/>
</dbReference>
<sequence length="363" mass="41712">MADNDTVPEYCYSWLEERVSVNATLHDVNGQFQARNIGGIVFVSLLCIAGVFGNFHVLLVFSRHYKRSSYRTYILFLGALDMTNSAISMPLTIVYLSFPLEYFNDFFCKIYRFLLYYVSIASTLILVIIAVDRYRKIRTPLKRQWTEKQTFRFCIAGLAFGLLFAWPAPVLYGGSSVPLPINNLTGNRCYIEDQFKHMPFIAIFNIILSSLFVLILSILTTLYHYIWKAVKKFVYFPTDVGSVSSSTHSTLVELDKKCSNKDNHKEKNPRYIQLRRTTITLLLVTVGYLVSAFPHHGLALVIFVFPDVECKMSFGAGVIYYTFVWIFLVNNVINPIIYSLSDVKFLKRLKSMYNFKAIKCNGT</sequence>
<dbReference type="PANTHER" id="PTHR24238">
    <property type="entry name" value="G-PROTEIN COUPLED RECEPTOR"/>
    <property type="match status" value="1"/>
</dbReference>
<keyword evidence="7 8" id="KW-0807">Transducer</keyword>
<dbReference type="PANTHER" id="PTHR24238:SF47">
    <property type="entry name" value="ECDYSTEROIDS_DOPAMINE RECEPTOR-RELATED"/>
    <property type="match status" value="1"/>
</dbReference>
<dbReference type="AlphaFoldDB" id="A0A8W8MM68"/>
<comment type="similarity">
    <text evidence="8">Belongs to the G-protein coupled receptor 1 family.</text>
</comment>
<dbReference type="EnsemblMetazoa" id="G3500.8">
    <property type="protein sequence ID" value="G3500.8:cds"/>
    <property type="gene ID" value="G3500"/>
</dbReference>
<evidence type="ECO:0000256" key="5">
    <source>
        <dbReference type="ARBA" id="ARBA00023136"/>
    </source>
</evidence>
<keyword evidence="6 8" id="KW-0675">Receptor</keyword>
<dbReference type="Pfam" id="PF00001">
    <property type="entry name" value="7tm_1"/>
    <property type="match status" value="1"/>
</dbReference>
<evidence type="ECO:0000256" key="1">
    <source>
        <dbReference type="ARBA" id="ARBA00004141"/>
    </source>
</evidence>
<evidence type="ECO:0000259" key="10">
    <source>
        <dbReference type="PROSITE" id="PS50262"/>
    </source>
</evidence>
<dbReference type="EnsemblMetazoa" id="G3500.3">
    <property type="protein sequence ID" value="G3500.3:cds"/>
    <property type="gene ID" value="G3500"/>
</dbReference>
<accession>A0A8W8MM68</accession>
<feature type="transmembrane region" description="Helical" evidence="9">
    <location>
        <begin position="37"/>
        <end position="61"/>
    </location>
</feature>
<keyword evidence="12" id="KW-1185">Reference proteome</keyword>
<keyword evidence="2 8" id="KW-0812">Transmembrane</keyword>
<evidence type="ECO:0000313" key="11">
    <source>
        <dbReference type="EnsemblMetazoa" id="G3500.3:cds"/>
    </source>
</evidence>
<name>A0A8W8MM68_MAGGI</name>
<feature type="domain" description="G-protein coupled receptors family 1 profile" evidence="10">
    <location>
        <begin position="53"/>
        <end position="338"/>
    </location>
</feature>
<evidence type="ECO:0000256" key="6">
    <source>
        <dbReference type="ARBA" id="ARBA00023170"/>
    </source>
</evidence>
<feature type="transmembrane region" description="Helical" evidence="9">
    <location>
        <begin position="110"/>
        <end position="131"/>
    </location>
</feature>
<feature type="transmembrane region" description="Helical" evidence="9">
    <location>
        <begin position="318"/>
        <end position="340"/>
    </location>
</feature>
<dbReference type="CDD" id="cd00637">
    <property type="entry name" value="7tm_classA_rhodopsin-like"/>
    <property type="match status" value="1"/>
</dbReference>
<keyword evidence="5 9" id="KW-0472">Membrane</keyword>
<comment type="subcellular location">
    <subcellularLocation>
        <location evidence="1">Membrane</location>
        <topology evidence="1">Multi-pass membrane protein</topology>
    </subcellularLocation>
</comment>
<dbReference type="Proteomes" id="UP000005408">
    <property type="component" value="Unassembled WGS sequence"/>
</dbReference>
<dbReference type="GO" id="GO:0004930">
    <property type="term" value="F:G protein-coupled receptor activity"/>
    <property type="evidence" value="ECO:0007669"/>
    <property type="project" value="UniProtKB-KW"/>
</dbReference>
<feature type="transmembrane region" description="Helical" evidence="9">
    <location>
        <begin position="279"/>
        <end position="306"/>
    </location>
</feature>
<evidence type="ECO:0000256" key="7">
    <source>
        <dbReference type="ARBA" id="ARBA00023224"/>
    </source>
</evidence>
<feature type="transmembrane region" description="Helical" evidence="9">
    <location>
        <begin position="200"/>
        <end position="226"/>
    </location>
</feature>
<dbReference type="PROSITE" id="PS00237">
    <property type="entry name" value="G_PROTEIN_RECEP_F1_1"/>
    <property type="match status" value="1"/>
</dbReference>
<evidence type="ECO:0000256" key="9">
    <source>
        <dbReference type="SAM" id="Phobius"/>
    </source>
</evidence>
<dbReference type="EnsemblMetazoa" id="G3500.5">
    <property type="protein sequence ID" value="G3500.5:cds"/>
    <property type="gene ID" value="G3500"/>
</dbReference>
<keyword evidence="3 9" id="KW-1133">Transmembrane helix</keyword>
<reference evidence="11" key="1">
    <citation type="submission" date="2022-08" db="UniProtKB">
        <authorList>
            <consortium name="EnsemblMetazoa"/>
        </authorList>
    </citation>
    <scope>IDENTIFICATION</scope>
    <source>
        <strain evidence="11">05x7-T-G4-1.051#20</strain>
    </source>
</reference>
<dbReference type="SUPFAM" id="SSF81321">
    <property type="entry name" value="Family A G protein-coupled receptor-like"/>
    <property type="match status" value="1"/>
</dbReference>
<keyword evidence="4 8" id="KW-0297">G-protein coupled receptor</keyword>
<dbReference type="EnsemblMetazoa" id="G3500.6">
    <property type="protein sequence ID" value="G3500.6:cds"/>
    <property type="gene ID" value="G3500"/>
</dbReference>
<evidence type="ECO:0000256" key="4">
    <source>
        <dbReference type="ARBA" id="ARBA00023040"/>
    </source>
</evidence>
<feature type="transmembrane region" description="Helical" evidence="9">
    <location>
        <begin position="151"/>
        <end position="172"/>
    </location>
</feature>
<dbReference type="PRINTS" id="PR00237">
    <property type="entry name" value="GPCRRHODOPSN"/>
</dbReference>
<evidence type="ECO:0000313" key="12">
    <source>
        <dbReference type="Proteomes" id="UP000005408"/>
    </source>
</evidence>